<reference evidence="2" key="1">
    <citation type="journal article" date="2018" name="Nat. Microbiol.">
        <title>Leveraging single-cell genomics to expand the fungal tree of life.</title>
        <authorList>
            <person name="Ahrendt S.R."/>
            <person name="Quandt C.A."/>
            <person name="Ciobanu D."/>
            <person name="Clum A."/>
            <person name="Salamov A."/>
            <person name="Andreopoulos B."/>
            <person name="Cheng J.F."/>
            <person name="Woyke T."/>
            <person name="Pelin A."/>
            <person name="Henrissat B."/>
            <person name="Reynolds N.K."/>
            <person name="Benny G.L."/>
            <person name="Smith M.E."/>
            <person name="James T.Y."/>
            <person name="Grigoriev I.V."/>
        </authorList>
    </citation>
    <scope>NUCLEOTIDE SEQUENCE [LARGE SCALE GENOMIC DNA]</scope>
    <source>
        <strain evidence="2">RSA 468</strain>
    </source>
</reference>
<accession>A0A4P9ZZ56</accession>
<dbReference type="Proteomes" id="UP000268162">
    <property type="component" value="Unassembled WGS sequence"/>
</dbReference>
<keyword evidence="2" id="KW-1185">Reference proteome</keyword>
<protein>
    <submittedName>
        <fullName evidence="1">Uncharacterized protein</fullName>
    </submittedName>
</protein>
<gene>
    <name evidence="1" type="ORF">BJ085DRAFT_29046</name>
</gene>
<organism evidence="1 2">
    <name type="scientific">Dimargaris cristalligena</name>
    <dbReference type="NCBI Taxonomy" id="215637"/>
    <lineage>
        <taxon>Eukaryota</taxon>
        <taxon>Fungi</taxon>
        <taxon>Fungi incertae sedis</taxon>
        <taxon>Zoopagomycota</taxon>
        <taxon>Kickxellomycotina</taxon>
        <taxon>Dimargaritomycetes</taxon>
        <taxon>Dimargaritales</taxon>
        <taxon>Dimargaritaceae</taxon>
        <taxon>Dimargaris</taxon>
    </lineage>
</organism>
<proteinExistence type="predicted"/>
<dbReference type="EMBL" id="ML002376">
    <property type="protein sequence ID" value="RKP38361.1"/>
    <property type="molecule type" value="Genomic_DNA"/>
</dbReference>
<sequence>MTRSPKPIDLTPILEGGLAAYWIQLLLDLNGKCRPYSIPKRDSGYFTRISEITAGRRMVIRLYFVNHDAFDSRVKPKLHYIATRVLYDPQGQTAGNGESGKRLRKKDDDTAAVELYADRDVSHILDIDPNNAEDMFELKRLPIAYRVDKDSPPFPNSLW</sequence>
<name>A0A4P9ZZ56_9FUNG</name>
<evidence type="ECO:0000313" key="2">
    <source>
        <dbReference type="Proteomes" id="UP000268162"/>
    </source>
</evidence>
<dbReference type="AlphaFoldDB" id="A0A4P9ZZ56"/>
<evidence type="ECO:0000313" key="1">
    <source>
        <dbReference type="EMBL" id="RKP38361.1"/>
    </source>
</evidence>